<keyword evidence="3" id="KW-1185">Reference proteome</keyword>
<accession>A0ABZ2YHF1</accession>
<protein>
    <submittedName>
        <fullName evidence="2">Nucleotidyltransferase domain-containing protein</fullName>
    </submittedName>
</protein>
<dbReference type="CDD" id="cd05403">
    <property type="entry name" value="NT_KNTase_like"/>
    <property type="match status" value="1"/>
</dbReference>
<dbReference type="InterPro" id="IPR041633">
    <property type="entry name" value="Polbeta"/>
</dbReference>
<evidence type="ECO:0000313" key="2">
    <source>
        <dbReference type="EMBL" id="WZL77275.1"/>
    </source>
</evidence>
<gene>
    <name evidence="2" type="ORF">QBE54_09750</name>
</gene>
<dbReference type="Gene3D" id="3.30.460.10">
    <property type="entry name" value="Beta Polymerase, domain 2"/>
    <property type="match status" value="1"/>
</dbReference>
<dbReference type="PANTHER" id="PTHR33933">
    <property type="entry name" value="NUCLEOTIDYLTRANSFERASE"/>
    <property type="match status" value="1"/>
</dbReference>
<dbReference type="EMBL" id="CP121689">
    <property type="protein sequence ID" value="WZL77275.1"/>
    <property type="molecule type" value="Genomic_DNA"/>
</dbReference>
<feature type="domain" description="Polymerase beta nucleotidyltransferase" evidence="1">
    <location>
        <begin position="21"/>
        <end position="118"/>
    </location>
</feature>
<proteinExistence type="predicted"/>
<dbReference type="PANTHER" id="PTHR33933:SF1">
    <property type="entry name" value="PROTEIN ADENYLYLTRANSFERASE MNTA-RELATED"/>
    <property type="match status" value="1"/>
</dbReference>
<dbReference type="Proteomes" id="UP001461341">
    <property type="component" value="Chromosome"/>
</dbReference>
<dbReference type="RefSeq" id="WP_369019436.1">
    <property type="nucleotide sequence ID" value="NZ_CP121689.1"/>
</dbReference>
<dbReference type="Pfam" id="PF18765">
    <property type="entry name" value="Polbeta"/>
    <property type="match status" value="1"/>
</dbReference>
<sequence length="119" mass="14022">MEKLEFEVVQKRKKLLTEELQKIVSVLIENYQPEKIILFGSLASDKVKEESDIDLLLVKKSDKRPLERVMEVMALLGYPRIALDIFVYTPEEIEYLRKEGSQFIEDILEHGKVLYEKNH</sequence>
<evidence type="ECO:0000313" key="3">
    <source>
        <dbReference type="Proteomes" id="UP001461341"/>
    </source>
</evidence>
<dbReference type="SUPFAM" id="SSF81301">
    <property type="entry name" value="Nucleotidyltransferase"/>
    <property type="match status" value="1"/>
</dbReference>
<organism evidence="2 3">
    <name type="scientific">Thermatribacter velox</name>
    <dbReference type="NCBI Taxonomy" id="3039681"/>
    <lineage>
        <taxon>Bacteria</taxon>
        <taxon>Pseudomonadati</taxon>
        <taxon>Atribacterota</taxon>
        <taxon>Atribacteria</taxon>
        <taxon>Atribacterales</taxon>
        <taxon>Thermatribacteraceae</taxon>
        <taxon>Thermatribacter</taxon>
    </lineage>
</organism>
<evidence type="ECO:0000259" key="1">
    <source>
        <dbReference type="Pfam" id="PF18765"/>
    </source>
</evidence>
<dbReference type="InterPro" id="IPR043519">
    <property type="entry name" value="NT_sf"/>
</dbReference>
<name>A0ABZ2YHF1_9BACT</name>
<reference evidence="2 3" key="1">
    <citation type="submission" date="2023-03" db="EMBL/GenBank/DDBJ databases">
        <title>Novel Species.</title>
        <authorList>
            <person name="Ma S."/>
        </authorList>
    </citation>
    <scope>NUCLEOTIDE SEQUENCE [LARGE SCALE GENOMIC DNA]</scope>
    <source>
        <strain evidence="2 3">B11</strain>
    </source>
</reference>
<dbReference type="InterPro" id="IPR052548">
    <property type="entry name" value="Type_VII_TA_antitoxin"/>
</dbReference>